<dbReference type="Proteomes" id="UP000035016">
    <property type="component" value="Chromosome Chromosome"/>
</dbReference>
<dbReference type="InterPro" id="IPR009075">
    <property type="entry name" value="AcylCo_DH/oxidase_C"/>
</dbReference>
<name>A0A0F7W5K1_STRLW</name>
<dbReference type="Pfam" id="PF00441">
    <property type="entry name" value="Acyl-CoA_dh_1"/>
    <property type="match status" value="1"/>
</dbReference>
<dbReference type="SUPFAM" id="SSF47203">
    <property type="entry name" value="Acyl-CoA dehydrogenase C-terminal domain-like"/>
    <property type="match status" value="1"/>
</dbReference>
<dbReference type="InterPro" id="IPR036250">
    <property type="entry name" value="AcylCo_DH-like_C"/>
</dbReference>
<dbReference type="InterPro" id="IPR013786">
    <property type="entry name" value="AcylCoA_DH/ox_N"/>
</dbReference>
<dbReference type="PANTHER" id="PTHR43884:SF12">
    <property type="entry name" value="ISOVALERYL-COA DEHYDROGENASE, MITOCHONDRIAL-RELATED"/>
    <property type="match status" value="1"/>
</dbReference>
<feature type="domain" description="Acyl-CoA dehydrogenase/oxidase C-terminal" evidence="7">
    <location>
        <begin position="236"/>
        <end position="384"/>
    </location>
</feature>
<dbReference type="PROSITE" id="PS00073">
    <property type="entry name" value="ACYL_COA_DH_2"/>
    <property type="match status" value="1"/>
</dbReference>
<dbReference type="RefSeq" id="WP_029382999.1">
    <property type="nucleotide sequence ID" value="NZ_AZSD01000128.1"/>
</dbReference>
<evidence type="ECO:0000313" key="10">
    <source>
        <dbReference type="EMBL" id="CQR65122.1"/>
    </source>
</evidence>
<dbReference type="InterPro" id="IPR046373">
    <property type="entry name" value="Acyl-CoA_Oxase/DH_mid-dom_sf"/>
</dbReference>
<feature type="domain" description="Acyl-CoA dehydrogenase/oxidase N-terminal" evidence="9">
    <location>
        <begin position="15"/>
        <end position="125"/>
    </location>
</feature>
<dbReference type="Pfam" id="PF02771">
    <property type="entry name" value="Acyl-CoA_dh_N"/>
    <property type="match status" value="1"/>
</dbReference>
<evidence type="ECO:0000256" key="5">
    <source>
        <dbReference type="ARBA" id="ARBA00023002"/>
    </source>
</evidence>
<dbReference type="AlphaFoldDB" id="A0A0F7W5K1"/>
<comment type="cofactor">
    <cofactor evidence="1 6">
        <name>FAD</name>
        <dbReference type="ChEBI" id="CHEBI:57692"/>
    </cofactor>
</comment>
<reference evidence="10 11" key="1">
    <citation type="submission" date="2015-02" db="EMBL/GenBank/DDBJ databases">
        <authorList>
            <person name="Gomez-Escribano P.J."/>
        </authorList>
    </citation>
    <scope>NUCLEOTIDE SEQUENCE [LARGE SCALE GENOMIC DNA]</scope>
    <source>
        <strain evidence="11">C34 (DSM 42122 / NRRL B-24963)</strain>
    </source>
</reference>
<accession>A0A0F7W5K1</accession>
<keyword evidence="3 6" id="KW-0285">Flavoprotein</keyword>
<evidence type="ECO:0000259" key="9">
    <source>
        <dbReference type="Pfam" id="PF02771"/>
    </source>
</evidence>
<dbReference type="FunFam" id="2.40.110.10:FF:000009">
    <property type="entry name" value="Acyl-CoA dehydrogenase"/>
    <property type="match status" value="1"/>
</dbReference>
<dbReference type="PIRSF" id="PIRSF016578">
    <property type="entry name" value="HsaA"/>
    <property type="match status" value="1"/>
</dbReference>
<keyword evidence="5 6" id="KW-0560">Oxidoreductase</keyword>
<dbReference type="FunFam" id="1.20.140.10:FF:000004">
    <property type="entry name" value="Acyl-CoA dehydrogenase FadE25"/>
    <property type="match status" value="1"/>
</dbReference>
<evidence type="ECO:0000313" key="11">
    <source>
        <dbReference type="Proteomes" id="UP000035016"/>
    </source>
</evidence>
<feature type="domain" description="Acyl-CoA oxidase/dehydrogenase middle" evidence="8">
    <location>
        <begin position="131"/>
        <end position="224"/>
    </location>
</feature>
<comment type="similarity">
    <text evidence="2 6">Belongs to the acyl-CoA dehydrogenase family.</text>
</comment>
<evidence type="ECO:0000259" key="8">
    <source>
        <dbReference type="Pfam" id="PF02770"/>
    </source>
</evidence>
<keyword evidence="4 6" id="KW-0274">FAD</keyword>
<gene>
    <name evidence="10" type="primary">sle_56650</name>
</gene>
<dbReference type="PROSITE" id="PS00072">
    <property type="entry name" value="ACYL_COA_DH_1"/>
    <property type="match status" value="1"/>
</dbReference>
<dbReference type="KEGG" id="sle:sle_56650"/>
<dbReference type="Gene3D" id="1.10.540.10">
    <property type="entry name" value="Acyl-CoA dehydrogenase/oxidase, N-terminal domain"/>
    <property type="match status" value="1"/>
</dbReference>
<dbReference type="SUPFAM" id="SSF56645">
    <property type="entry name" value="Acyl-CoA dehydrogenase NM domain-like"/>
    <property type="match status" value="1"/>
</dbReference>
<evidence type="ECO:0000256" key="2">
    <source>
        <dbReference type="ARBA" id="ARBA00009347"/>
    </source>
</evidence>
<dbReference type="GO" id="GO:0050660">
    <property type="term" value="F:flavin adenine dinucleotide binding"/>
    <property type="evidence" value="ECO:0007669"/>
    <property type="project" value="InterPro"/>
</dbReference>
<dbReference type="InterPro" id="IPR037069">
    <property type="entry name" value="AcylCoA_DH/ox_N_sf"/>
</dbReference>
<dbReference type="InterPro" id="IPR006091">
    <property type="entry name" value="Acyl-CoA_Oxase/DH_mid-dom"/>
</dbReference>
<evidence type="ECO:0000256" key="6">
    <source>
        <dbReference type="RuleBase" id="RU362125"/>
    </source>
</evidence>
<evidence type="ECO:0000256" key="1">
    <source>
        <dbReference type="ARBA" id="ARBA00001974"/>
    </source>
</evidence>
<organism evidence="10 11">
    <name type="scientific">Streptomyces leeuwenhoekii</name>
    <dbReference type="NCBI Taxonomy" id="1437453"/>
    <lineage>
        <taxon>Bacteria</taxon>
        <taxon>Bacillati</taxon>
        <taxon>Actinomycetota</taxon>
        <taxon>Actinomycetes</taxon>
        <taxon>Kitasatosporales</taxon>
        <taxon>Streptomycetaceae</taxon>
        <taxon>Streptomyces</taxon>
    </lineage>
</organism>
<dbReference type="EMBL" id="LN831790">
    <property type="protein sequence ID" value="CQR65122.1"/>
    <property type="molecule type" value="Genomic_DNA"/>
</dbReference>
<dbReference type="Pfam" id="PF02770">
    <property type="entry name" value="Acyl-CoA_dh_M"/>
    <property type="match status" value="1"/>
</dbReference>
<proteinExistence type="inferred from homology"/>
<dbReference type="GO" id="GO:0003995">
    <property type="term" value="F:acyl-CoA dehydrogenase activity"/>
    <property type="evidence" value="ECO:0007669"/>
    <property type="project" value="InterPro"/>
</dbReference>
<evidence type="ECO:0000256" key="3">
    <source>
        <dbReference type="ARBA" id="ARBA00022630"/>
    </source>
</evidence>
<dbReference type="InterPro" id="IPR009100">
    <property type="entry name" value="AcylCoA_DH/oxidase_NM_dom_sf"/>
</dbReference>
<dbReference type="Gene3D" id="2.40.110.10">
    <property type="entry name" value="Butyryl-CoA Dehydrogenase, subunit A, domain 2"/>
    <property type="match status" value="1"/>
</dbReference>
<dbReference type="Gene3D" id="1.20.140.10">
    <property type="entry name" value="Butyryl-CoA Dehydrogenase, subunit A, domain 3"/>
    <property type="match status" value="1"/>
</dbReference>
<evidence type="ECO:0000259" key="7">
    <source>
        <dbReference type="Pfam" id="PF00441"/>
    </source>
</evidence>
<protein>
    <submittedName>
        <fullName evidence="10">Acyl-CoA dehydrogenase</fullName>
    </submittedName>
</protein>
<sequence length="390" mass="41425">MPDRAPQPVDRQLPTDEARDLISLVRDIAQREIAPKAAEEEDAGHFPRDLFALLSDSGLLGLPYDAEYGGGDQPYEVYLQVLEELAAARLTVGLGVSVHTLACYAPAAHGTKEQQVEHLPAMLGGGLLGGYCLSEPSSGSDAASLRTKAVRDGDDWVITGTKAWITHGGIADFYTVMARTGEEGPRGITAFLVPGDAAGLSAAAPEKKMGLKGSPTAQIHLDGVRVPDARRIGDEGQGFAIALSALDSGRLGIAACAIGLAQAALDEAVAYATERRQFGRPIADFQGLRFMLADMATQIEAGRALYLAAARLRDAGRPFAKQAAMAKLHCTDAAMRVTTDAVQILGGYGYTADFPAERYMREAKVLQIVEGTNQIQRMVIARHLAGPETR</sequence>
<dbReference type="InterPro" id="IPR006089">
    <property type="entry name" value="Acyl-CoA_DH_CS"/>
</dbReference>
<evidence type="ECO:0000256" key="4">
    <source>
        <dbReference type="ARBA" id="ARBA00022827"/>
    </source>
</evidence>
<dbReference type="PANTHER" id="PTHR43884">
    <property type="entry name" value="ACYL-COA DEHYDROGENASE"/>
    <property type="match status" value="1"/>
</dbReference>